<dbReference type="Proteomes" id="UP001152607">
    <property type="component" value="Unassembled WGS sequence"/>
</dbReference>
<name>A0A9W4XQ29_9PLEO</name>
<proteinExistence type="predicted"/>
<feature type="compositionally biased region" description="Acidic residues" evidence="1">
    <location>
        <begin position="54"/>
        <end position="66"/>
    </location>
</feature>
<evidence type="ECO:0000256" key="1">
    <source>
        <dbReference type="SAM" id="MobiDB-lite"/>
    </source>
</evidence>
<dbReference type="EMBL" id="CAOQHR010000001">
    <property type="protein sequence ID" value="CAI6265275.1"/>
    <property type="molecule type" value="Genomic_DNA"/>
</dbReference>
<comment type="caution">
    <text evidence="2">The sequence shown here is derived from an EMBL/GenBank/DDBJ whole genome shotgun (WGS) entry which is preliminary data.</text>
</comment>
<organism evidence="2 3">
    <name type="scientific">Periconia digitata</name>
    <dbReference type="NCBI Taxonomy" id="1303443"/>
    <lineage>
        <taxon>Eukaryota</taxon>
        <taxon>Fungi</taxon>
        <taxon>Dikarya</taxon>
        <taxon>Ascomycota</taxon>
        <taxon>Pezizomycotina</taxon>
        <taxon>Dothideomycetes</taxon>
        <taxon>Pleosporomycetidae</taxon>
        <taxon>Pleosporales</taxon>
        <taxon>Massarineae</taxon>
        <taxon>Periconiaceae</taxon>
        <taxon>Periconia</taxon>
    </lineage>
</organism>
<feature type="region of interest" description="Disordered" evidence="1">
    <location>
        <begin position="44"/>
        <end position="70"/>
    </location>
</feature>
<dbReference type="AlphaFoldDB" id="A0A9W4XQ29"/>
<evidence type="ECO:0000313" key="3">
    <source>
        <dbReference type="Proteomes" id="UP001152607"/>
    </source>
</evidence>
<accession>A0A9W4XQ29</accession>
<protein>
    <submittedName>
        <fullName evidence="2">Uncharacterized protein</fullName>
    </submittedName>
</protein>
<dbReference type="OrthoDB" id="3734244at2759"/>
<sequence>MKTQMDDDRDRVDSIHLEGEGHSSIPTIPQILATKDQFNISVQRVEADNNPFASEEDDDDDDDDDQPTLAYSATVRRPKTMAQIDSMDGKTKACDRNTTFDSFIANEKLATAKKDKSLSHNSQMLRGLRKIFRVGRRK</sequence>
<feature type="compositionally biased region" description="Basic and acidic residues" evidence="1">
    <location>
        <begin position="1"/>
        <end position="21"/>
    </location>
</feature>
<keyword evidence="3" id="KW-1185">Reference proteome</keyword>
<evidence type="ECO:0000313" key="2">
    <source>
        <dbReference type="EMBL" id="CAI6265275.1"/>
    </source>
</evidence>
<reference evidence="2" key="1">
    <citation type="submission" date="2023-01" db="EMBL/GenBank/DDBJ databases">
        <authorList>
            <person name="Van Ghelder C."/>
            <person name="Rancurel C."/>
        </authorList>
    </citation>
    <scope>NUCLEOTIDE SEQUENCE</scope>
    <source>
        <strain evidence="2">CNCM I-4278</strain>
    </source>
</reference>
<feature type="region of interest" description="Disordered" evidence="1">
    <location>
        <begin position="1"/>
        <end position="27"/>
    </location>
</feature>
<gene>
    <name evidence="2" type="ORF">PDIGIT_LOCUS1511</name>
</gene>